<keyword evidence="3" id="KW-0547">Nucleotide-binding</keyword>
<organism evidence="7 8">
    <name type="scientific">Acetomicrobium flavidum</name>
    <dbReference type="NCBI Taxonomy" id="49896"/>
    <lineage>
        <taxon>Bacteria</taxon>
        <taxon>Thermotogati</taxon>
        <taxon>Synergistota</taxon>
        <taxon>Synergistia</taxon>
        <taxon>Synergistales</taxon>
        <taxon>Acetomicrobiaceae</taxon>
        <taxon>Acetomicrobium</taxon>
    </lineage>
</organism>
<evidence type="ECO:0000256" key="5">
    <source>
        <dbReference type="ARBA" id="ARBA00022970"/>
    </source>
</evidence>
<keyword evidence="2" id="KW-0813">Transport</keyword>
<dbReference type="InterPro" id="IPR003439">
    <property type="entry name" value="ABC_transporter-like_ATP-bd"/>
</dbReference>
<protein>
    <submittedName>
        <fullName evidence="7">Amino acid/amide ABC transporter ATP-binding protein 2, HAAT family</fullName>
    </submittedName>
</protein>
<accession>A0ABY1JEL3</accession>
<gene>
    <name evidence="7" type="ORF">SAMN05444368_1602</name>
</gene>
<dbReference type="Pfam" id="PF00005">
    <property type="entry name" value="ABC_tran"/>
    <property type="match status" value="1"/>
</dbReference>
<dbReference type="EMBL" id="FSQZ01000001">
    <property type="protein sequence ID" value="SIN73539.1"/>
    <property type="molecule type" value="Genomic_DNA"/>
</dbReference>
<dbReference type="SMART" id="SM00382">
    <property type="entry name" value="AAA"/>
    <property type="match status" value="1"/>
</dbReference>
<keyword evidence="8" id="KW-1185">Reference proteome</keyword>
<dbReference type="RefSeq" id="WP_143228363.1">
    <property type="nucleotide sequence ID" value="NZ_FSQZ01000001.1"/>
</dbReference>
<name>A0ABY1JEL3_9BACT</name>
<keyword evidence="5" id="KW-0029">Amino-acid transport</keyword>
<dbReference type="InterPro" id="IPR017871">
    <property type="entry name" value="ABC_transporter-like_CS"/>
</dbReference>
<proteinExistence type="inferred from homology"/>
<dbReference type="GO" id="GO:0005524">
    <property type="term" value="F:ATP binding"/>
    <property type="evidence" value="ECO:0007669"/>
    <property type="project" value="UniProtKB-KW"/>
</dbReference>
<evidence type="ECO:0000313" key="7">
    <source>
        <dbReference type="EMBL" id="SIN73539.1"/>
    </source>
</evidence>
<dbReference type="PANTHER" id="PTHR43820">
    <property type="entry name" value="HIGH-AFFINITY BRANCHED-CHAIN AMINO ACID TRANSPORT ATP-BINDING PROTEIN LIVF"/>
    <property type="match status" value="1"/>
</dbReference>
<evidence type="ECO:0000259" key="6">
    <source>
        <dbReference type="PROSITE" id="PS50893"/>
    </source>
</evidence>
<dbReference type="SUPFAM" id="SSF52540">
    <property type="entry name" value="P-loop containing nucleoside triphosphate hydrolases"/>
    <property type="match status" value="1"/>
</dbReference>
<dbReference type="InterPro" id="IPR052156">
    <property type="entry name" value="BCAA_Transport_ATP-bd_LivF"/>
</dbReference>
<comment type="similarity">
    <text evidence="1">Belongs to the ABC transporter superfamily.</text>
</comment>
<dbReference type="InterPro" id="IPR003593">
    <property type="entry name" value="AAA+_ATPase"/>
</dbReference>
<dbReference type="PROSITE" id="PS50893">
    <property type="entry name" value="ABC_TRANSPORTER_2"/>
    <property type="match status" value="1"/>
</dbReference>
<feature type="domain" description="ABC transporter" evidence="6">
    <location>
        <begin position="7"/>
        <end position="239"/>
    </location>
</feature>
<dbReference type="InterPro" id="IPR027417">
    <property type="entry name" value="P-loop_NTPase"/>
</dbReference>
<dbReference type="PANTHER" id="PTHR43820:SF4">
    <property type="entry name" value="HIGH-AFFINITY BRANCHED-CHAIN AMINO ACID TRANSPORT ATP-BINDING PROTEIN LIVF"/>
    <property type="match status" value="1"/>
</dbReference>
<evidence type="ECO:0000256" key="4">
    <source>
        <dbReference type="ARBA" id="ARBA00022840"/>
    </source>
</evidence>
<keyword evidence="4 7" id="KW-0067">ATP-binding</keyword>
<evidence type="ECO:0000256" key="2">
    <source>
        <dbReference type="ARBA" id="ARBA00022448"/>
    </source>
</evidence>
<dbReference type="PROSITE" id="PS00211">
    <property type="entry name" value="ABC_TRANSPORTER_1"/>
    <property type="match status" value="1"/>
</dbReference>
<dbReference type="Gene3D" id="3.40.50.300">
    <property type="entry name" value="P-loop containing nucleotide triphosphate hydrolases"/>
    <property type="match status" value="1"/>
</dbReference>
<sequence length="239" mass="26263">MMADFALEVKNLCAGYEGVPVLHGISFEVKEGEIVAIVGANGAGKTTTLRTIAGLLRPTDGFVKFYGEDVTGLPAHIMVRKGLTYVPEGRRVFGKLSVKENLELGAFKEESKEVVEQRLEWVYSLFPILKERLTQKAETMSGGEQQMLAIARGLMSAPKVILLDELSLGLQPSLVEKVLQTVVEIRRHGVTVLMVEQRVLEALEIADRGYVIQSGKVVLSGMSKDLLDSDEIKRAYLGM</sequence>
<evidence type="ECO:0000256" key="3">
    <source>
        <dbReference type="ARBA" id="ARBA00022741"/>
    </source>
</evidence>
<dbReference type="CDD" id="cd03224">
    <property type="entry name" value="ABC_TM1139_LivF_branched"/>
    <property type="match status" value="1"/>
</dbReference>
<dbReference type="Proteomes" id="UP000185093">
    <property type="component" value="Unassembled WGS sequence"/>
</dbReference>
<reference evidence="7 8" key="1">
    <citation type="submission" date="2016-11" db="EMBL/GenBank/DDBJ databases">
        <authorList>
            <person name="Varghese N."/>
            <person name="Submissions S."/>
        </authorList>
    </citation>
    <scope>NUCLEOTIDE SEQUENCE [LARGE SCALE GENOMIC DNA]</scope>
    <source>
        <strain evidence="7 8">DSM 20664</strain>
    </source>
</reference>
<evidence type="ECO:0000256" key="1">
    <source>
        <dbReference type="ARBA" id="ARBA00005417"/>
    </source>
</evidence>
<comment type="caution">
    <text evidence="7">The sequence shown here is derived from an EMBL/GenBank/DDBJ whole genome shotgun (WGS) entry which is preliminary data.</text>
</comment>
<evidence type="ECO:0000313" key="8">
    <source>
        <dbReference type="Proteomes" id="UP000185093"/>
    </source>
</evidence>